<protein>
    <submittedName>
        <fullName evidence="2">Uncharacterized protein</fullName>
    </submittedName>
</protein>
<organism evidence="2 3">
    <name type="scientific">Actinomadura mexicana</name>
    <dbReference type="NCBI Taxonomy" id="134959"/>
    <lineage>
        <taxon>Bacteria</taxon>
        <taxon>Bacillati</taxon>
        <taxon>Actinomycetota</taxon>
        <taxon>Actinomycetes</taxon>
        <taxon>Streptosporangiales</taxon>
        <taxon>Thermomonosporaceae</taxon>
        <taxon>Actinomadura</taxon>
    </lineage>
</organism>
<evidence type="ECO:0000313" key="3">
    <source>
        <dbReference type="Proteomes" id="UP000198420"/>
    </source>
</evidence>
<sequence>MHGERGFPGIERSPGNPHFIGSVGKGGEARGAQPVERGRGEVHAALAAVLGRGAAEGKVVMIASSDPAEPVEPCHRVVVLQRGRFDALEADRLTEPEPRLAMNAGFAGTLAGFAGTL</sequence>
<feature type="region of interest" description="Disordered" evidence="1">
    <location>
        <begin position="1"/>
        <end position="37"/>
    </location>
</feature>
<evidence type="ECO:0000313" key="2">
    <source>
        <dbReference type="EMBL" id="SNS67229.1"/>
    </source>
</evidence>
<proteinExistence type="predicted"/>
<dbReference type="Proteomes" id="UP000198420">
    <property type="component" value="Unassembled WGS sequence"/>
</dbReference>
<reference evidence="3" key="1">
    <citation type="submission" date="2017-06" db="EMBL/GenBank/DDBJ databases">
        <authorList>
            <person name="Varghese N."/>
            <person name="Submissions S."/>
        </authorList>
    </citation>
    <scope>NUCLEOTIDE SEQUENCE [LARGE SCALE GENOMIC DNA]</scope>
    <source>
        <strain evidence="3">DSM 44485</strain>
    </source>
</reference>
<keyword evidence="3" id="KW-1185">Reference proteome</keyword>
<dbReference type="AlphaFoldDB" id="A0A239GDN3"/>
<name>A0A239GDN3_9ACTN</name>
<accession>A0A239GDN3</accession>
<evidence type="ECO:0000256" key="1">
    <source>
        <dbReference type="SAM" id="MobiDB-lite"/>
    </source>
</evidence>
<gene>
    <name evidence="2" type="ORF">SAMN06265355_12428</name>
</gene>
<dbReference type="EMBL" id="FZNP01000024">
    <property type="protein sequence ID" value="SNS67229.1"/>
    <property type="molecule type" value="Genomic_DNA"/>
</dbReference>